<proteinExistence type="predicted"/>
<dbReference type="InterPro" id="IPR016187">
    <property type="entry name" value="CTDL_fold"/>
</dbReference>
<dbReference type="OMA" id="QCAFLSH"/>
<protein>
    <submittedName>
        <fullName evidence="1">Uncharacterized protein</fullName>
    </submittedName>
</protein>
<dbReference type="EMBL" id="AGCU01139496">
    <property type="status" value="NOT_ANNOTATED_CDS"/>
    <property type="molecule type" value="Genomic_DNA"/>
</dbReference>
<dbReference type="GeneTree" id="ENSGT00960000188949"/>
<reference evidence="1" key="4">
    <citation type="submission" date="2025-09" db="UniProtKB">
        <authorList>
            <consortium name="Ensembl"/>
        </authorList>
    </citation>
    <scope>IDENTIFICATION</scope>
</reference>
<sequence>FMVPYKGSFDDWISLRRELDQARKWTNGTEFKRFIMFPIVGEAQCAFLSHNSVVASSGCSNCQPWICSKPA</sequence>
<accession>K7G1M9</accession>
<evidence type="ECO:0000313" key="2">
    <source>
        <dbReference type="Proteomes" id="UP000007267"/>
    </source>
</evidence>
<reference evidence="2" key="2">
    <citation type="journal article" date="2013" name="Nat. Genet.">
        <title>The draft genomes of soft-shell turtle and green sea turtle yield insights into the development and evolution of the turtle-specific body plan.</title>
        <authorList>
            <person name="Wang Z."/>
            <person name="Pascual-Anaya J."/>
            <person name="Zadissa A."/>
            <person name="Li W."/>
            <person name="Niimura Y."/>
            <person name="Huang Z."/>
            <person name="Li C."/>
            <person name="White S."/>
            <person name="Xiong Z."/>
            <person name="Fang D."/>
            <person name="Wang B."/>
            <person name="Ming Y."/>
            <person name="Chen Y."/>
            <person name="Zheng Y."/>
            <person name="Kuraku S."/>
            <person name="Pignatelli M."/>
            <person name="Herrero J."/>
            <person name="Beal K."/>
            <person name="Nozawa M."/>
            <person name="Li Q."/>
            <person name="Wang J."/>
            <person name="Zhang H."/>
            <person name="Yu L."/>
            <person name="Shigenobu S."/>
            <person name="Wang J."/>
            <person name="Liu J."/>
            <person name="Flicek P."/>
            <person name="Searle S."/>
            <person name="Wang J."/>
            <person name="Kuratani S."/>
            <person name="Yin Y."/>
            <person name="Aken B."/>
            <person name="Zhang G."/>
            <person name="Irie N."/>
        </authorList>
    </citation>
    <scope>NUCLEOTIDE SEQUENCE [LARGE SCALE GENOMIC DNA]</scope>
    <source>
        <strain evidence="2">Daiwa-1</strain>
    </source>
</reference>
<dbReference type="AlphaFoldDB" id="K7G1M9"/>
<reference evidence="2" key="1">
    <citation type="submission" date="2011-10" db="EMBL/GenBank/DDBJ databases">
        <authorList>
            <consortium name="Soft-shell Turtle Genome Consortium"/>
        </authorList>
    </citation>
    <scope>NUCLEOTIDE SEQUENCE [LARGE SCALE GENOMIC DNA]</scope>
    <source>
        <strain evidence="2">Daiwa-1</strain>
    </source>
</reference>
<dbReference type="HOGENOM" id="CLU_195648_0_0_1"/>
<organism evidence="1 2">
    <name type="scientific">Pelodiscus sinensis</name>
    <name type="common">Chinese softshell turtle</name>
    <name type="synonym">Trionyx sinensis</name>
    <dbReference type="NCBI Taxonomy" id="13735"/>
    <lineage>
        <taxon>Eukaryota</taxon>
        <taxon>Metazoa</taxon>
        <taxon>Chordata</taxon>
        <taxon>Craniata</taxon>
        <taxon>Vertebrata</taxon>
        <taxon>Euteleostomi</taxon>
        <taxon>Archelosauria</taxon>
        <taxon>Testudinata</taxon>
        <taxon>Testudines</taxon>
        <taxon>Cryptodira</taxon>
        <taxon>Trionychia</taxon>
        <taxon>Trionychidae</taxon>
        <taxon>Pelodiscus</taxon>
    </lineage>
</organism>
<dbReference type="Proteomes" id="UP000007267">
    <property type="component" value="Unassembled WGS sequence"/>
</dbReference>
<dbReference type="InterPro" id="IPR016186">
    <property type="entry name" value="C-type_lectin-like/link_sf"/>
</dbReference>
<dbReference type="SUPFAM" id="SSF56436">
    <property type="entry name" value="C-type lectin-like"/>
    <property type="match status" value="1"/>
</dbReference>
<dbReference type="Gene3D" id="3.10.100.10">
    <property type="entry name" value="Mannose-Binding Protein A, subunit A"/>
    <property type="match status" value="1"/>
</dbReference>
<dbReference type="Ensembl" id="ENSPSIT00000014257.1">
    <property type="protein sequence ID" value="ENSPSIP00000014190.1"/>
    <property type="gene ID" value="ENSPSIG00000012739.1"/>
</dbReference>
<evidence type="ECO:0000313" key="1">
    <source>
        <dbReference type="Ensembl" id="ENSPSIP00000014190.1"/>
    </source>
</evidence>
<reference evidence="1" key="3">
    <citation type="submission" date="2025-08" db="UniProtKB">
        <authorList>
            <consortium name="Ensembl"/>
        </authorList>
    </citation>
    <scope>IDENTIFICATION</scope>
</reference>
<name>K7G1M9_PELSI</name>
<keyword evidence="2" id="KW-1185">Reference proteome</keyword>